<dbReference type="EMBL" id="JBBPFD010000013">
    <property type="protein sequence ID" value="KAK7901370.1"/>
    <property type="molecule type" value="Genomic_DNA"/>
</dbReference>
<evidence type="ECO:0000313" key="1">
    <source>
        <dbReference type="EMBL" id="KAK7901370.1"/>
    </source>
</evidence>
<keyword evidence="2" id="KW-1185">Reference proteome</keyword>
<sequence length="150" mass="16265">MDSNSQTNAETEVVRHSLTGAQQLSIALISANPTYKPTTHRHTIEKPVPIPHGNSFGISGVNEDTTMSKAVPLIKDGSNEGRLIDTAGLASPLVTISPDSHMMGMTAHPRAGQMTATSPDIDHRGLNVQNRWAKYGREDGLVKWSLRKDK</sequence>
<accession>A0AAW0NHZ6</accession>
<dbReference type="AlphaFoldDB" id="A0AAW0NHZ6"/>
<evidence type="ECO:0000313" key="2">
    <source>
        <dbReference type="Proteomes" id="UP001460270"/>
    </source>
</evidence>
<name>A0AAW0NHZ6_9GOBI</name>
<dbReference type="Proteomes" id="UP001460270">
    <property type="component" value="Unassembled WGS sequence"/>
</dbReference>
<gene>
    <name evidence="1" type="ORF">WMY93_018139</name>
</gene>
<protein>
    <submittedName>
        <fullName evidence="1">Uncharacterized protein</fullName>
    </submittedName>
</protein>
<comment type="caution">
    <text evidence="1">The sequence shown here is derived from an EMBL/GenBank/DDBJ whole genome shotgun (WGS) entry which is preliminary data.</text>
</comment>
<organism evidence="1 2">
    <name type="scientific">Mugilogobius chulae</name>
    <name type="common">yellowstripe goby</name>
    <dbReference type="NCBI Taxonomy" id="88201"/>
    <lineage>
        <taxon>Eukaryota</taxon>
        <taxon>Metazoa</taxon>
        <taxon>Chordata</taxon>
        <taxon>Craniata</taxon>
        <taxon>Vertebrata</taxon>
        <taxon>Euteleostomi</taxon>
        <taxon>Actinopterygii</taxon>
        <taxon>Neopterygii</taxon>
        <taxon>Teleostei</taxon>
        <taxon>Neoteleostei</taxon>
        <taxon>Acanthomorphata</taxon>
        <taxon>Gobiaria</taxon>
        <taxon>Gobiiformes</taxon>
        <taxon>Gobioidei</taxon>
        <taxon>Gobiidae</taxon>
        <taxon>Gobionellinae</taxon>
        <taxon>Mugilogobius</taxon>
    </lineage>
</organism>
<reference evidence="2" key="1">
    <citation type="submission" date="2024-04" db="EMBL/GenBank/DDBJ databases">
        <title>Salinicola lusitanus LLJ914,a marine bacterium isolated from the Okinawa Trough.</title>
        <authorList>
            <person name="Li J."/>
        </authorList>
    </citation>
    <scope>NUCLEOTIDE SEQUENCE [LARGE SCALE GENOMIC DNA]</scope>
</reference>
<proteinExistence type="predicted"/>